<dbReference type="EMBL" id="JAIWYP010000002">
    <property type="protein sequence ID" value="KAH3867808.1"/>
    <property type="molecule type" value="Genomic_DNA"/>
</dbReference>
<evidence type="ECO:0000313" key="1">
    <source>
        <dbReference type="EMBL" id="KAH3867808.1"/>
    </source>
</evidence>
<gene>
    <name evidence="1" type="ORF">DPMN_030945</name>
</gene>
<accession>A0A9D4RHK0</accession>
<organism evidence="1 2">
    <name type="scientific">Dreissena polymorpha</name>
    <name type="common">Zebra mussel</name>
    <name type="synonym">Mytilus polymorpha</name>
    <dbReference type="NCBI Taxonomy" id="45954"/>
    <lineage>
        <taxon>Eukaryota</taxon>
        <taxon>Metazoa</taxon>
        <taxon>Spiralia</taxon>
        <taxon>Lophotrochozoa</taxon>
        <taxon>Mollusca</taxon>
        <taxon>Bivalvia</taxon>
        <taxon>Autobranchia</taxon>
        <taxon>Heteroconchia</taxon>
        <taxon>Euheterodonta</taxon>
        <taxon>Imparidentia</taxon>
        <taxon>Neoheterodontei</taxon>
        <taxon>Myida</taxon>
        <taxon>Dreissenoidea</taxon>
        <taxon>Dreissenidae</taxon>
        <taxon>Dreissena</taxon>
    </lineage>
</organism>
<comment type="caution">
    <text evidence="1">The sequence shown here is derived from an EMBL/GenBank/DDBJ whole genome shotgun (WGS) entry which is preliminary data.</text>
</comment>
<reference evidence="1" key="2">
    <citation type="submission" date="2020-11" db="EMBL/GenBank/DDBJ databases">
        <authorList>
            <person name="McCartney M.A."/>
            <person name="Auch B."/>
            <person name="Kono T."/>
            <person name="Mallez S."/>
            <person name="Becker A."/>
            <person name="Gohl D.M."/>
            <person name="Silverstein K.A.T."/>
            <person name="Koren S."/>
            <person name="Bechman K.B."/>
            <person name="Herman A."/>
            <person name="Abrahante J.E."/>
            <person name="Garbe J."/>
        </authorList>
    </citation>
    <scope>NUCLEOTIDE SEQUENCE</scope>
    <source>
        <strain evidence="1">Duluth1</strain>
        <tissue evidence="1">Whole animal</tissue>
    </source>
</reference>
<protein>
    <submittedName>
        <fullName evidence="1">Uncharacterized protein</fullName>
    </submittedName>
</protein>
<reference evidence="1" key="1">
    <citation type="journal article" date="2019" name="bioRxiv">
        <title>The Genome of the Zebra Mussel, Dreissena polymorpha: A Resource for Invasive Species Research.</title>
        <authorList>
            <person name="McCartney M.A."/>
            <person name="Auch B."/>
            <person name="Kono T."/>
            <person name="Mallez S."/>
            <person name="Zhang Y."/>
            <person name="Obille A."/>
            <person name="Becker A."/>
            <person name="Abrahante J.E."/>
            <person name="Garbe J."/>
            <person name="Badalamenti J.P."/>
            <person name="Herman A."/>
            <person name="Mangelson H."/>
            <person name="Liachko I."/>
            <person name="Sullivan S."/>
            <person name="Sone E.D."/>
            <person name="Koren S."/>
            <person name="Silverstein K.A.T."/>
            <person name="Beckman K.B."/>
            <person name="Gohl D.M."/>
        </authorList>
    </citation>
    <scope>NUCLEOTIDE SEQUENCE</scope>
    <source>
        <strain evidence="1">Duluth1</strain>
        <tissue evidence="1">Whole animal</tissue>
    </source>
</reference>
<proteinExistence type="predicted"/>
<evidence type="ECO:0000313" key="2">
    <source>
        <dbReference type="Proteomes" id="UP000828390"/>
    </source>
</evidence>
<dbReference type="Proteomes" id="UP000828390">
    <property type="component" value="Unassembled WGS sequence"/>
</dbReference>
<dbReference type="AlphaFoldDB" id="A0A9D4RHK0"/>
<name>A0A9D4RHK0_DREPO</name>
<keyword evidence="2" id="KW-1185">Reference proteome</keyword>
<sequence>MENSIGELKVKVYDMDQRLRIIETTNREFQRSTEFLKSRFDSLSEQQLKHEKHIEKQAKQ</sequence>